<dbReference type="AlphaFoldDB" id="A0A7X4HDN8"/>
<sequence>MRLLCIALFLLAPAVRAEVDVQVKLLSNDALEVSYTLPAACRALPFDKNGDDGRATRASWQALDQCGTADANQLARSGEVCPVLRFRVPAAIRQTGYSAAFPMGQGVYTHMSNYAVGDGCGKVSYRFAAPGIAANGRAYSGTAPAEAGPDTPALLLAAPLPQQDGETPSYFDPRLSPATVANIRTVADGTVAYLRRAMPDAVFRRPVVAAAFVAAPGTPYVGGDASDVLRLALYNWPADPSPGVQAKATLLVAHEFSHRFQLRDAVDSYPDARLIHEGGGEFLRWMASLHNGWLTPAQAAEELDEALATCILYSDTKSWRQLTPRQIGVTRLEYKCGLPAYVYALAARQGGEAPMARINAFYRSLRQGAQPDFAQALECGGAATPSCQPRWLSRLLGADGPMEQQWQAMFAGTGLATPQPPSQAVRDAMVLRAFVKLMNDDCGGRSGTTETSDGVILDGMKACKTFHTDAYVTAIEGLPVFGHPATGDTMAAACTARHQLVLGLKDGGTLAVPCAEPYRMRQQFHRADIVKLLSALGVQ</sequence>
<dbReference type="EMBL" id="WWCU01000021">
    <property type="protein sequence ID" value="MYN09284.1"/>
    <property type="molecule type" value="Genomic_DNA"/>
</dbReference>
<dbReference type="Proteomes" id="UP000450676">
    <property type="component" value="Unassembled WGS sequence"/>
</dbReference>
<reference evidence="2 3" key="1">
    <citation type="submission" date="2019-12" db="EMBL/GenBank/DDBJ databases">
        <title>Novel species isolated from a subtropical stream in China.</title>
        <authorList>
            <person name="Lu H."/>
        </authorList>
    </citation>
    <scope>NUCLEOTIDE SEQUENCE [LARGE SCALE GENOMIC DNA]</scope>
    <source>
        <strain evidence="2 3">FT127W</strain>
    </source>
</reference>
<evidence type="ECO:0000313" key="3">
    <source>
        <dbReference type="Proteomes" id="UP000450676"/>
    </source>
</evidence>
<comment type="caution">
    <text evidence="2">The sequence shown here is derived from an EMBL/GenBank/DDBJ whole genome shotgun (WGS) entry which is preliminary data.</text>
</comment>
<feature type="chain" id="PRO_5030760048" description="Peptidase M61 catalytic domain-containing protein" evidence="1">
    <location>
        <begin position="18"/>
        <end position="539"/>
    </location>
</feature>
<feature type="signal peptide" evidence="1">
    <location>
        <begin position="1"/>
        <end position="17"/>
    </location>
</feature>
<evidence type="ECO:0008006" key="4">
    <source>
        <dbReference type="Google" id="ProtNLM"/>
    </source>
</evidence>
<proteinExistence type="predicted"/>
<organism evidence="2 3">
    <name type="scientific">Pseudoduganella aquatica</name>
    <dbReference type="NCBI Taxonomy" id="2660641"/>
    <lineage>
        <taxon>Bacteria</taxon>
        <taxon>Pseudomonadati</taxon>
        <taxon>Pseudomonadota</taxon>
        <taxon>Betaproteobacteria</taxon>
        <taxon>Burkholderiales</taxon>
        <taxon>Oxalobacteraceae</taxon>
        <taxon>Telluria group</taxon>
        <taxon>Pseudoduganella</taxon>
    </lineage>
</organism>
<dbReference type="RefSeq" id="WP_161073587.1">
    <property type="nucleotide sequence ID" value="NZ_WWCU01000021.1"/>
</dbReference>
<accession>A0A7X4HDN8</accession>
<name>A0A7X4HDN8_9BURK</name>
<evidence type="ECO:0000256" key="1">
    <source>
        <dbReference type="SAM" id="SignalP"/>
    </source>
</evidence>
<evidence type="ECO:0000313" key="2">
    <source>
        <dbReference type="EMBL" id="MYN09284.1"/>
    </source>
</evidence>
<keyword evidence="1" id="KW-0732">Signal</keyword>
<gene>
    <name evidence="2" type="ORF">GTP77_18340</name>
</gene>
<keyword evidence="3" id="KW-1185">Reference proteome</keyword>
<protein>
    <recommendedName>
        <fullName evidence="4">Peptidase M61 catalytic domain-containing protein</fullName>
    </recommendedName>
</protein>